<dbReference type="PROSITE" id="PS00191">
    <property type="entry name" value="CYTOCHROME_B5_1"/>
    <property type="match status" value="1"/>
</dbReference>
<comment type="similarity">
    <text evidence="4">Belongs to the cytochrome b5 family.</text>
</comment>
<dbReference type="InterPro" id="IPR018506">
    <property type="entry name" value="Cyt_B5_heme-BS"/>
</dbReference>
<dbReference type="GO" id="GO:0046872">
    <property type="term" value="F:metal ion binding"/>
    <property type="evidence" value="ECO:0007669"/>
    <property type="project" value="UniProtKB-UniRule"/>
</dbReference>
<accession>A0A8S1XD39</accession>
<dbReference type="Proteomes" id="UP000683925">
    <property type="component" value="Unassembled WGS sequence"/>
</dbReference>
<comment type="caution">
    <text evidence="6">The sequence shown here is derived from an EMBL/GenBank/DDBJ whole genome shotgun (WGS) entry which is preliminary data.</text>
</comment>
<dbReference type="OMA" id="AWIVIDD"/>
<dbReference type="GO" id="GO:0016020">
    <property type="term" value="C:membrane"/>
    <property type="evidence" value="ECO:0007669"/>
    <property type="project" value="TreeGrafter"/>
</dbReference>
<feature type="domain" description="Cytochrome b5 heme-binding" evidence="5">
    <location>
        <begin position="104"/>
        <end position="180"/>
    </location>
</feature>
<keyword evidence="7" id="KW-1185">Reference proteome</keyword>
<dbReference type="PANTHER" id="PTHR19359:SF14">
    <property type="entry name" value="CYTOCHROME B5 A"/>
    <property type="match status" value="1"/>
</dbReference>
<gene>
    <name evidence="6" type="ORF">POCTA_138.1.T1180027</name>
</gene>
<keyword evidence="1 4" id="KW-0349">Heme</keyword>
<evidence type="ECO:0000256" key="4">
    <source>
        <dbReference type="RuleBase" id="RU362121"/>
    </source>
</evidence>
<sequence length="257" mass="29687">MSSEYPIITWKELIKHFKRSSLWVVVEGMVYDVTTYLDKHPGGEEILRKCGAKDATEQFLEYNHSNYARSILASRIVGQLTDEPPPHNYAQLLKQRKQRIKNPYKAITWEELAFHNTSDDAWIVIDDDVYDVTDFLAQHPGGMKLLLDKAGDDASTHFHRINHSQQAHQIMSELQVGVIIGIKPKKKEKQAPTNYVLIMFIIVFDKRDHFGSASLGTKYGLAYISYFDSMYYYQRGFDFCDCLLILSPVRDNVDQQN</sequence>
<dbReference type="AlphaFoldDB" id="A0A8S1XD39"/>
<evidence type="ECO:0000256" key="3">
    <source>
        <dbReference type="ARBA" id="ARBA00023004"/>
    </source>
</evidence>
<evidence type="ECO:0000259" key="5">
    <source>
        <dbReference type="PROSITE" id="PS50255"/>
    </source>
</evidence>
<dbReference type="EMBL" id="CAJJDP010000118">
    <property type="protein sequence ID" value="CAD8198868.1"/>
    <property type="molecule type" value="Genomic_DNA"/>
</dbReference>
<dbReference type="OrthoDB" id="260519at2759"/>
<dbReference type="InterPro" id="IPR001199">
    <property type="entry name" value="Cyt_B5-like_heme/steroid-bd"/>
</dbReference>
<name>A0A8S1XD39_PAROT</name>
<evidence type="ECO:0000313" key="7">
    <source>
        <dbReference type="Proteomes" id="UP000683925"/>
    </source>
</evidence>
<dbReference type="GO" id="GO:0020037">
    <property type="term" value="F:heme binding"/>
    <property type="evidence" value="ECO:0007669"/>
    <property type="project" value="UniProtKB-UniRule"/>
</dbReference>
<organism evidence="6 7">
    <name type="scientific">Paramecium octaurelia</name>
    <dbReference type="NCBI Taxonomy" id="43137"/>
    <lineage>
        <taxon>Eukaryota</taxon>
        <taxon>Sar</taxon>
        <taxon>Alveolata</taxon>
        <taxon>Ciliophora</taxon>
        <taxon>Intramacronucleata</taxon>
        <taxon>Oligohymenophorea</taxon>
        <taxon>Peniculida</taxon>
        <taxon>Parameciidae</taxon>
        <taxon>Paramecium</taxon>
    </lineage>
</organism>
<proteinExistence type="inferred from homology"/>
<protein>
    <recommendedName>
        <fullName evidence="5">Cytochrome b5 heme-binding domain-containing protein</fullName>
    </recommendedName>
</protein>
<evidence type="ECO:0000313" key="6">
    <source>
        <dbReference type="EMBL" id="CAD8198868.1"/>
    </source>
</evidence>
<evidence type="ECO:0000256" key="2">
    <source>
        <dbReference type="ARBA" id="ARBA00022723"/>
    </source>
</evidence>
<dbReference type="SMART" id="SM01117">
    <property type="entry name" value="Cyt-b5"/>
    <property type="match status" value="2"/>
</dbReference>
<keyword evidence="2 4" id="KW-0479">Metal-binding</keyword>
<dbReference type="InterPro" id="IPR050668">
    <property type="entry name" value="Cytochrome_b5"/>
</dbReference>
<dbReference type="PANTHER" id="PTHR19359">
    <property type="entry name" value="CYTOCHROME B5"/>
    <property type="match status" value="1"/>
</dbReference>
<dbReference type="PROSITE" id="PS50255">
    <property type="entry name" value="CYTOCHROME_B5_2"/>
    <property type="match status" value="2"/>
</dbReference>
<dbReference type="Pfam" id="PF00173">
    <property type="entry name" value="Cyt-b5"/>
    <property type="match status" value="2"/>
</dbReference>
<evidence type="ECO:0000256" key="1">
    <source>
        <dbReference type="ARBA" id="ARBA00022617"/>
    </source>
</evidence>
<keyword evidence="3 4" id="KW-0408">Iron</keyword>
<reference evidence="6" key="1">
    <citation type="submission" date="2021-01" db="EMBL/GenBank/DDBJ databases">
        <authorList>
            <consortium name="Genoscope - CEA"/>
            <person name="William W."/>
        </authorList>
    </citation>
    <scope>NUCLEOTIDE SEQUENCE</scope>
</reference>
<feature type="domain" description="Cytochrome b5 heme-binding" evidence="5">
    <location>
        <begin position="5"/>
        <end position="81"/>
    </location>
</feature>